<proteinExistence type="inferred from homology"/>
<dbReference type="GO" id="GO:0006508">
    <property type="term" value="P:proteolysis"/>
    <property type="evidence" value="ECO:0007669"/>
    <property type="project" value="UniProtKB-KW"/>
</dbReference>
<gene>
    <name evidence="7" type="ORF">N7458_009703</name>
</gene>
<dbReference type="EMBL" id="JAPVEA010000008">
    <property type="protein sequence ID" value="KAJ5438705.1"/>
    <property type="molecule type" value="Genomic_DNA"/>
</dbReference>
<comment type="similarity">
    <text evidence="1">Belongs to the peptidase S10 family.</text>
</comment>
<keyword evidence="2 7" id="KW-0121">Carboxypeptidase</keyword>
<evidence type="ECO:0000256" key="1">
    <source>
        <dbReference type="ARBA" id="ARBA00009431"/>
    </source>
</evidence>
<dbReference type="PRINTS" id="PR00724">
    <property type="entry name" value="CRBOXYPTASEC"/>
</dbReference>
<dbReference type="RefSeq" id="XP_056761934.1">
    <property type="nucleotide sequence ID" value="XM_056913085.1"/>
</dbReference>
<evidence type="ECO:0000313" key="7">
    <source>
        <dbReference type="EMBL" id="KAJ5438705.1"/>
    </source>
</evidence>
<evidence type="ECO:0000256" key="2">
    <source>
        <dbReference type="ARBA" id="ARBA00022645"/>
    </source>
</evidence>
<dbReference type="PANTHER" id="PTHR11802:SF432">
    <property type="entry name" value="Y, PUTATIVE-RELATED"/>
    <property type="match status" value="1"/>
</dbReference>
<dbReference type="PROSITE" id="PS00560">
    <property type="entry name" value="CARBOXYPEPT_SER_HIS"/>
    <property type="match status" value="1"/>
</dbReference>
<sequence length="491" mass="54737">MLLLSLASFLSLGFASTQLVLRPENSDGFRVFQGKQSDHSIRIRRQDESICAAGSAQYTGWLDIGPKHLFFWYFESQNEPASDPLTLWLTGGPGGSSMLGLFEEIGPCLVNEHGNGTKYNPWGWSRNSSMLFVDQPVDVGFSYQDEGYDLPGDSPTAAVDMHRFLQLFVSEVFPQHLNNPFHISGESFAGKYIPALGSQIIRQNKLYPHQPQVPLKSCLVGNGYMSPKDVAFGYWETLCTTNPGVTEPIFNKTRCDIMAANMPRCMEVMDICIKNPDPAICNAAMTVCIDGVIGWYDNESAYKGGRNRFDITRPCEYEDICYIEAARVQTYLNTPAVWQALSPPKHIKHFNITSDSISRAFEKTSDLETSTDDEVIYLLQNGVHYLAYQGRLDLACNTAGNLRWANSLIWKGQPEFSAKPLQPWKSVVSATGKSETVGTMKEVWVRTSDTSETDVRFAIVTVNGAGHMVPQDRPDVGLDLMTRWINGSPFV</sequence>
<keyword evidence="4" id="KW-0378">Hydrolase</keyword>
<keyword evidence="5" id="KW-0325">Glycoprotein</keyword>
<name>A0AAD6BYE7_9EURO</name>
<protein>
    <submittedName>
        <fullName evidence="7">Carboxypeptidase Y</fullName>
    </submittedName>
</protein>
<keyword evidence="6" id="KW-0732">Signal</keyword>
<reference evidence="7" key="1">
    <citation type="submission" date="2022-12" db="EMBL/GenBank/DDBJ databases">
        <authorList>
            <person name="Petersen C."/>
        </authorList>
    </citation>
    <scope>NUCLEOTIDE SEQUENCE</scope>
    <source>
        <strain evidence="7">IBT 16125</strain>
    </source>
</reference>
<reference evidence="7" key="2">
    <citation type="journal article" date="2023" name="IMA Fungus">
        <title>Comparative genomic study of the Penicillium genus elucidates a diverse pangenome and 15 lateral gene transfer events.</title>
        <authorList>
            <person name="Petersen C."/>
            <person name="Sorensen T."/>
            <person name="Nielsen M.R."/>
            <person name="Sondergaard T.E."/>
            <person name="Sorensen J.L."/>
            <person name="Fitzpatrick D.A."/>
            <person name="Frisvad J.C."/>
            <person name="Nielsen K.L."/>
        </authorList>
    </citation>
    <scope>NUCLEOTIDE SEQUENCE</scope>
    <source>
        <strain evidence="7">IBT 16125</strain>
    </source>
</reference>
<dbReference type="InterPro" id="IPR033124">
    <property type="entry name" value="Ser_caboxypep_his_AS"/>
</dbReference>
<evidence type="ECO:0000256" key="6">
    <source>
        <dbReference type="SAM" id="SignalP"/>
    </source>
</evidence>
<dbReference type="Gene3D" id="3.40.50.1820">
    <property type="entry name" value="alpha/beta hydrolase"/>
    <property type="match status" value="1"/>
</dbReference>
<dbReference type="InterPro" id="IPR001563">
    <property type="entry name" value="Peptidase_S10"/>
</dbReference>
<dbReference type="Pfam" id="PF00450">
    <property type="entry name" value="Peptidase_S10"/>
    <property type="match status" value="1"/>
</dbReference>
<dbReference type="InterPro" id="IPR029058">
    <property type="entry name" value="AB_hydrolase_fold"/>
</dbReference>
<dbReference type="GO" id="GO:0072330">
    <property type="term" value="P:monocarboxylic acid biosynthetic process"/>
    <property type="evidence" value="ECO:0007669"/>
    <property type="project" value="UniProtKB-ARBA"/>
</dbReference>
<dbReference type="AlphaFoldDB" id="A0AAD6BYE7"/>
<comment type="caution">
    <text evidence="7">The sequence shown here is derived from an EMBL/GenBank/DDBJ whole genome shotgun (WGS) entry which is preliminary data.</text>
</comment>
<organism evidence="7 8">
    <name type="scientific">Penicillium daleae</name>
    <dbReference type="NCBI Taxonomy" id="63821"/>
    <lineage>
        <taxon>Eukaryota</taxon>
        <taxon>Fungi</taxon>
        <taxon>Dikarya</taxon>
        <taxon>Ascomycota</taxon>
        <taxon>Pezizomycotina</taxon>
        <taxon>Eurotiomycetes</taxon>
        <taxon>Eurotiomycetidae</taxon>
        <taxon>Eurotiales</taxon>
        <taxon>Aspergillaceae</taxon>
        <taxon>Penicillium</taxon>
    </lineage>
</organism>
<evidence type="ECO:0000256" key="4">
    <source>
        <dbReference type="ARBA" id="ARBA00022801"/>
    </source>
</evidence>
<accession>A0AAD6BYE7</accession>
<dbReference type="SUPFAM" id="SSF53474">
    <property type="entry name" value="alpha/beta-Hydrolases"/>
    <property type="match status" value="1"/>
</dbReference>
<keyword evidence="8" id="KW-1185">Reference proteome</keyword>
<dbReference type="GO" id="GO:0017000">
    <property type="term" value="P:antibiotic biosynthetic process"/>
    <property type="evidence" value="ECO:0007669"/>
    <property type="project" value="UniProtKB-ARBA"/>
</dbReference>
<feature type="chain" id="PRO_5042209236" evidence="6">
    <location>
        <begin position="18"/>
        <end position="491"/>
    </location>
</feature>
<dbReference type="PANTHER" id="PTHR11802">
    <property type="entry name" value="SERINE PROTEASE FAMILY S10 SERINE CARBOXYPEPTIDASE"/>
    <property type="match status" value="1"/>
</dbReference>
<evidence type="ECO:0000313" key="8">
    <source>
        <dbReference type="Proteomes" id="UP001213681"/>
    </source>
</evidence>
<dbReference type="GO" id="GO:0004185">
    <property type="term" value="F:serine-type carboxypeptidase activity"/>
    <property type="evidence" value="ECO:0007669"/>
    <property type="project" value="InterPro"/>
</dbReference>
<dbReference type="GeneID" id="81603328"/>
<dbReference type="Gene3D" id="1.10.287.410">
    <property type="match status" value="1"/>
</dbReference>
<evidence type="ECO:0000256" key="3">
    <source>
        <dbReference type="ARBA" id="ARBA00022670"/>
    </source>
</evidence>
<feature type="signal peptide" evidence="6">
    <location>
        <begin position="1"/>
        <end position="17"/>
    </location>
</feature>
<keyword evidence="3" id="KW-0645">Protease</keyword>
<dbReference type="GO" id="GO:0000324">
    <property type="term" value="C:fungal-type vacuole"/>
    <property type="evidence" value="ECO:0007669"/>
    <property type="project" value="TreeGrafter"/>
</dbReference>
<evidence type="ECO:0000256" key="5">
    <source>
        <dbReference type="ARBA" id="ARBA00023180"/>
    </source>
</evidence>
<dbReference type="Proteomes" id="UP001213681">
    <property type="component" value="Unassembled WGS sequence"/>
</dbReference>